<dbReference type="Proteomes" id="UP000018031">
    <property type="component" value="Unassembled WGS sequence"/>
</dbReference>
<reference evidence="2" key="1">
    <citation type="journal article" date="2013" name="Genome">
        <title>Draft Genome Sequences of Porphyromonas crevioricanis JCM 15906T and Porphyromonas cansulci JCM 13913T Isolated from a Canine Oral Cavity.</title>
        <authorList>
            <person name="Sakamoto M."/>
            <person name="Tanaka N."/>
            <person name="Shiwa Y."/>
            <person name="Yoshikawa H."/>
            <person name="Ohkuma M."/>
        </authorList>
    </citation>
    <scope>NUCLEOTIDE SEQUENCE [LARGE SCALE GENOMIC DNA]</scope>
    <source>
        <strain evidence="2">JCM 15906</strain>
    </source>
</reference>
<dbReference type="EMBL" id="BAOU01000030">
    <property type="protein sequence ID" value="GAD05389.1"/>
    <property type="molecule type" value="Genomic_DNA"/>
</dbReference>
<accession>T1DSR3</accession>
<comment type="caution">
    <text evidence="1">The sequence shown here is derived from an EMBL/GenBank/DDBJ whole genome shotgun (WGS) entry which is preliminary data.</text>
</comment>
<reference evidence="1 2" key="2">
    <citation type="journal article" date="2013" name="Genome Announc.">
        <title>Draft Genome Sequences of Porphyromonas crevioricanis JCM 15906T and Porphyromonas cansulci JCM 13913T Isolated from a Canine Oral Cavity.</title>
        <authorList>
            <person name="Sakamoto M."/>
            <person name="Tanaka N."/>
            <person name="Shiwa Y."/>
            <person name="Yoshikawa H."/>
            <person name="Ohkuma M."/>
        </authorList>
    </citation>
    <scope>NUCLEOTIDE SEQUENCE [LARGE SCALE GENOMIC DNA]</scope>
    <source>
        <strain evidence="1 2">JCM 15906</strain>
    </source>
</reference>
<gene>
    <name evidence="1" type="ORF">PORCRE_1089</name>
</gene>
<evidence type="ECO:0000313" key="2">
    <source>
        <dbReference type="Proteomes" id="UP000018031"/>
    </source>
</evidence>
<organism evidence="1 2">
    <name type="scientific">Porphyromonas crevioricanis JCM 15906</name>
    <dbReference type="NCBI Taxonomy" id="1305617"/>
    <lineage>
        <taxon>Bacteria</taxon>
        <taxon>Pseudomonadati</taxon>
        <taxon>Bacteroidota</taxon>
        <taxon>Bacteroidia</taxon>
        <taxon>Bacteroidales</taxon>
        <taxon>Porphyromonadaceae</taxon>
        <taxon>Porphyromonas</taxon>
    </lineage>
</organism>
<protein>
    <submittedName>
        <fullName evidence="1">Uncharacterized protein</fullName>
    </submittedName>
</protein>
<evidence type="ECO:0000313" key="1">
    <source>
        <dbReference type="EMBL" id="GAD05389.1"/>
    </source>
</evidence>
<sequence length="37" mass="4389">MRYSMGGKAKETQQYNQAEQQKEWLAKGIVYESRITH</sequence>
<proteinExistence type="predicted"/>
<name>T1DSR3_9PORP</name>
<dbReference type="AlphaFoldDB" id="T1DSR3"/>